<dbReference type="OrthoDB" id="627554at2"/>
<evidence type="ECO:0008006" key="4">
    <source>
        <dbReference type="Google" id="ProtNLM"/>
    </source>
</evidence>
<reference evidence="2 3" key="1">
    <citation type="submission" date="2017-05" db="EMBL/GenBank/DDBJ databases">
        <title>The draft genome sequence of Idiomarina salinarum WNB302.</title>
        <authorList>
            <person name="Sun Y."/>
            <person name="Chen B."/>
            <person name="Du Z."/>
        </authorList>
    </citation>
    <scope>NUCLEOTIDE SEQUENCE [LARGE SCALE GENOMIC DNA]</scope>
    <source>
        <strain evidence="2 3">WNB302</strain>
    </source>
</reference>
<accession>A0A265UVL1</accession>
<dbReference type="Gene3D" id="2.40.160.20">
    <property type="match status" value="1"/>
</dbReference>
<dbReference type="EMBL" id="NGJN01000003">
    <property type="protein sequence ID" value="OZV69355.1"/>
    <property type="molecule type" value="Genomic_DNA"/>
</dbReference>
<comment type="caution">
    <text evidence="2">The sequence shown here is derived from an EMBL/GenBank/DDBJ whole genome shotgun (WGS) entry which is preliminary data.</text>
</comment>
<dbReference type="Proteomes" id="UP000216840">
    <property type="component" value="Unassembled WGS sequence"/>
</dbReference>
<organism evidence="2 3">
    <name type="scientific">Winogradskyella aurantia</name>
    <dbReference type="NCBI Taxonomy" id="1915063"/>
    <lineage>
        <taxon>Bacteria</taxon>
        <taxon>Pseudomonadati</taxon>
        <taxon>Bacteroidota</taxon>
        <taxon>Flavobacteriia</taxon>
        <taxon>Flavobacteriales</taxon>
        <taxon>Flavobacteriaceae</taxon>
        <taxon>Winogradskyella</taxon>
    </lineage>
</organism>
<proteinExistence type="predicted"/>
<dbReference type="Pfam" id="PF09411">
    <property type="entry name" value="PagL"/>
    <property type="match status" value="1"/>
</dbReference>
<feature type="chain" id="PRO_5012582755" description="Deacylase" evidence="1">
    <location>
        <begin position="22"/>
        <end position="385"/>
    </location>
</feature>
<evidence type="ECO:0000313" key="3">
    <source>
        <dbReference type="Proteomes" id="UP000216840"/>
    </source>
</evidence>
<dbReference type="AlphaFoldDB" id="A0A265UVL1"/>
<keyword evidence="1" id="KW-0732">Signal</keyword>
<gene>
    <name evidence="2" type="ORF">CA834_07845</name>
</gene>
<keyword evidence="3" id="KW-1185">Reference proteome</keyword>
<sequence length="385" mass="44179">MRSILIFHSLFFMMVGFLMQAQSDTSGRFRTIQLSGHSGAHLYGGEGLDEETLAGYGAFEVRYAWQNSNTDSWASQYGYPSYGIGFYSGFIGDPQIFGNPNALFGFINFPISKPFRRNAFNIEPALGLTYNLEPFDSETNPSNDAIGSRVTVYFNVNFGWTYKWTKEMDIVYGIDFTHFSNGRSNTPNWGLNMFGLNLGLRYHYNADEHKINKDPFADRVLPARFQRPERKLNTKVENNQNINVYVAGGTVQTYPENEGDSFNEERYTTFSAVLDYQHKFNNMHSVSGGLDYFYDGSLQARFPDDDSQYHLVGIHGGYDFMFYKFTFLGHLGTYLTDNRGKEPYFARVAVRYDLFDWGFAQVGLKTDAFAADWIEFGIGFRPFRW</sequence>
<dbReference type="RefSeq" id="WP_094968129.1">
    <property type="nucleotide sequence ID" value="NZ_NGJN01000003.1"/>
</dbReference>
<dbReference type="InterPro" id="IPR018550">
    <property type="entry name" value="Lipid-A_deacylase-rel"/>
</dbReference>
<feature type="signal peptide" evidence="1">
    <location>
        <begin position="1"/>
        <end position="21"/>
    </location>
</feature>
<evidence type="ECO:0000256" key="1">
    <source>
        <dbReference type="SAM" id="SignalP"/>
    </source>
</evidence>
<name>A0A265UVL1_9FLAO</name>
<evidence type="ECO:0000313" key="2">
    <source>
        <dbReference type="EMBL" id="OZV69355.1"/>
    </source>
</evidence>
<protein>
    <recommendedName>
        <fullName evidence="4">Deacylase</fullName>
    </recommendedName>
</protein>